<protein>
    <recommendedName>
        <fullName evidence="5">Lipoprotein</fullName>
    </recommendedName>
</protein>
<feature type="region of interest" description="Disordered" evidence="1">
    <location>
        <begin position="68"/>
        <end position="98"/>
    </location>
</feature>
<keyword evidence="2" id="KW-0732">Signal</keyword>
<evidence type="ECO:0000313" key="3">
    <source>
        <dbReference type="EMBL" id="GLS72506.1"/>
    </source>
</evidence>
<dbReference type="Proteomes" id="UP001157440">
    <property type="component" value="Unassembled WGS sequence"/>
</dbReference>
<feature type="compositionally biased region" description="Gly residues" evidence="1">
    <location>
        <begin position="73"/>
        <end position="90"/>
    </location>
</feature>
<evidence type="ECO:0000256" key="2">
    <source>
        <dbReference type="SAM" id="SignalP"/>
    </source>
</evidence>
<organism evidence="3 4">
    <name type="scientific">Methylobacterium tardum</name>
    <dbReference type="NCBI Taxonomy" id="374432"/>
    <lineage>
        <taxon>Bacteria</taxon>
        <taxon>Pseudomonadati</taxon>
        <taxon>Pseudomonadota</taxon>
        <taxon>Alphaproteobacteria</taxon>
        <taxon>Hyphomicrobiales</taxon>
        <taxon>Methylobacteriaceae</taxon>
        <taxon>Methylobacterium</taxon>
    </lineage>
</organism>
<reference evidence="4" key="1">
    <citation type="journal article" date="2019" name="Int. J. Syst. Evol. Microbiol.">
        <title>The Global Catalogue of Microorganisms (GCM) 10K type strain sequencing project: providing services to taxonomists for standard genome sequencing and annotation.</title>
        <authorList>
            <consortium name="The Broad Institute Genomics Platform"/>
            <consortium name="The Broad Institute Genome Sequencing Center for Infectious Disease"/>
            <person name="Wu L."/>
            <person name="Ma J."/>
        </authorList>
    </citation>
    <scope>NUCLEOTIDE SEQUENCE [LARGE SCALE GENOMIC DNA]</scope>
    <source>
        <strain evidence="4">NBRC 103632</strain>
    </source>
</reference>
<keyword evidence="4" id="KW-1185">Reference proteome</keyword>
<dbReference type="EMBL" id="BSPL01000023">
    <property type="protein sequence ID" value="GLS72506.1"/>
    <property type="molecule type" value="Genomic_DNA"/>
</dbReference>
<accession>A0AA37WTI3</accession>
<comment type="caution">
    <text evidence="3">The sequence shown here is derived from an EMBL/GenBank/DDBJ whole genome shotgun (WGS) entry which is preliminary data.</text>
</comment>
<proteinExistence type="predicted"/>
<evidence type="ECO:0000313" key="4">
    <source>
        <dbReference type="Proteomes" id="UP001157440"/>
    </source>
</evidence>
<evidence type="ECO:0008006" key="5">
    <source>
        <dbReference type="Google" id="ProtNLM"/>
    </source>
</evidence>
<feature type="signal peptide" evidence="2">
    <location>
        <begin position="1"/>
        <end position="22"/>
    </location>
</feature>
<dbReference type="AlphaFoldDB" id="A0AA37WTI3"/>
<gene>
    <name evidence="3" type="ORF">GCM10007890_45210</name>
</gene>
<sequence>MFKLPRPAALAAVLPLAGCLPAAVPAGLVLPSEPDIPVRPPRYAKVTQGVKDFGVVDPKDWRELNRQVAPKAGSGGMGGMPGMDGMPGMGGKRDSGGR</sequence>
<feature type="chain" id="PRO_5041330196" description="Lipoprotein" evidence="2">
    <location>
        <begin position="23"/>
        <end position="98"/>
    </location>
</feature>
<name>A0AA37WTI3_9HYPH</name>
<dbReference type="RefSeq" id="WP_050735104.1">
    <property type="nucleotide sequence ID" value="NZ_BPQZ01000004.1"/>
</dbReference>
<evidence type="ECO:0000256" key="1">
    <source>
        <dbReference type="SAM" id="MobiDB-lite"/>
    </source>
</evidence>